<gene>
    <name evidence="2" type="ORF">SFMTTN_1221</name>
</gene>
<organism evidence="2 3">
    <name type="scientific">Sulfuriferula multivorans</name>
    <dbReference type="NCBI Taxonomy" id="1559896"/>
    <lineage>
        <taxon>Bacteria</taxon>
        <taxon>Pseudomonadati</taxon>
        <taxon>Pseudomonadota</taxon>
        <taxon>Betaproteobacteria</taxon>
        <taxon>Nitrosomonadales</taxon>
        <taxon>Sulfuricellaceae</taxon>
        <taxon>Sulfuriferula</taxon>
    </lineage>
</organism>
<accession>A0A401JCV1</accession>
<dbReference type="EMBL" id="BGOW01000010">
    <property type="protein sequence ID" value="GBL45414.1"/>
    <property type="molecule type" value="Genomic_DNA"/>
</dbReference>
<dbReference type="InterPro" id="IPR051541">
    <property type="entry name" value="PTS_SugarTrans_NitroReg"/>
</dbReference>
<dbReference type="CDD" id="cd00211">
    <property type="entry name" value="PTS_IIA_fru"/>
    <property type="match status" value="1"/>
</dbReference>
<evidence type="ECO:0000313" key="3">
    <source>
        <dbReference type="Proteomes" id="UP000286806"/>
    </source>
</evidence>
<dbReference type="PANTHER" id="PTHR47738:SF1">
    <property type="entry name" value="NITROGEN REGULATORY PROTEIN"/>
    <property type="match status" value="1"/>
</dbReference>
<dbReference type="InterPro" id="IPR002178">
    <property type="entry name" value="PTS_EIIA_type-2_dom"/>
</dbReference>
<dbReference type="Gene3D" id="3.40.930.10">
    <property type="entry name" value="Mannitol-specific EII, Chain A"/>
    <property type="match status" value="1"/>
</dbReference>
<protein>
    <submittedName>
        <fullName evidence="2">PTS system nitrogen-specific IIA component, PtsN</fullName>
    </submittedName>
</protein>
<reference evidence="2 3" key="1">
    <citation type="journal article" date="2019" name="Front. Microbiol.">
        <title>Genomes of Neutrophilic Sulfur-Oxidizing Chemolithoautotrophs Representing 9 Proteobacterial Species From 8 Genera.</title>
        <authorList>
            <person name="Watanabe T."/>
            <person name="Kojima H."/>
            <person name="Umezawa K."/>
            <person name="Hori C."/>
            <person name="Takasuka T.E."/>
            <person name="Kato Y."/>
            <person name="Fukui M."/>
        </authorList>
    </citation>
    <scope>NUCLEOTIDE SEQUENCE [LARGE SCALE GENOMIC DNA]</scope>
    <source>
        <strain evidence="2 3">TTN</strain>
    </source>
</reference>
<dbReference type="InterPro" id="IPR006320">
    <property type="entry name" value="PTS_Nitro_regul"/>
</dbReference>
<comment type="caution">
    <text evidence="2">The sequence shown here is derived from an EMBL/GenBank/DDBJ whole genome shotgun (WGS) entry which is preliminary data.</text>
</comment>
<dbReference type="PROSITE" id="PS51094">
    <property type="entry name" value="PTS_EIIA_TYPE_2"/>
    <property type="match status" value="1"/>
</dbReference>
<dbReference type="PANTHER" id="PTHR47738">
    <property type="entry name" value="PTS SYSTEM FRUCTOSE-LIKE EIIA COMPONENT-RELATED"/>
    <property type="match status" value="1"/>
</dbReference>
<sequence length="151" mass="16293">MNLILPLLPPSHIQLDVEVSSKKRLFEYIAALFETSIALPHATIFDSLLAREKLGSTALGHGIAIPHGRIKGLKQASGALLRLRTPVEFDAPDNAPVTILFTLLVPVQANDQHLQILGELAQMFSDRHLLEALVTAPDAASVHALIAAWSA</sequence>
<evidence type="ECO:0000259" key="1">
    <source>
        <dbReference type="PROSITE" id="PS51094"/>
    </source>
</evidence>
<dbReference type="RefSeq" id="WP_124704232.1">
    <property type="nucleotide sequence ID" value="NZ_BGOW01000010.1"/>
</dbReference>
<proteinExistence type="predicted"/>
<feature type="domain" description="PTS EIIA type-2" evidence="1">
    <location>
        <begin position="6"/>
        <end position="149"/>
    </location>
</feature>
<dbReference type="Pfam" id="PF00359">
    <property type="entry name" value="PTS_EIIA_2"/>
    <property type="match status" value="1"/>
</dbReference>
<dbReference type="InterPro" id="IPR016152">
    <property type="entry name" value="PTrfase/Anion_transptr"/>
</dbReference>
<dbReference type="PROSITE" id="PS00372">
    <property type="entry name" value="PTS_EIIA_TYPE_2_HIS"/>
    <property type="match status" value="1"/>
</dbReference>
<dbReference type="GO" id="GO:0008982">
    <property type="term" value="F:protein-N(PI)-phosphohistidine-sugar phosphotransferase activity"/>
    <property type="evidence" value="ECO:0007669"/>
    <property type="project" value="InterPro"/>
</dbReference>
<keyword evidence="3" id="KW-1185">Reference proteome</keyword>
<dbReference type="SUPFAM" id="SSF55804">
    <property type="entry name" value="Phoshotransferase/anion transport protein"/>
    <property type="match status" value="1"/>
</dbReference>
<dbReference type="GO" id="GO:0009401">
    <property type="term" value="P:phosphoenolpyruvate-dependent sugar phosphotransferase system"/>
    <property type="evidence" value="ECO:0007669"/>
    <property type="project" value="InterPro"/>
</dbReference>
<evidence type="ECO:0000313" key="2">
    <source>
        <dbReference type="EMBL" id="GBL45414.1"/>
    </source>
</evidence>
<dbReference type="Proteomes" id="UP000286806">
    <property type="component" value="Unassembled WGS sequence"/>
</dbReference>
<dbReference type="OrthoDB" id="95460at2"/>
<dbReference type="GO" id="GO:0030295">
    <property type="term" value="F:protein kinase activator activity"/>
    <property type="evidence" value="ECO:0007669"/>
    <property type="project" value="TreeGrafter"/>
</dbReference>
<name>A0A401JCV1_9PROT</name>
<dbReference type="AlphaFoldDB" id="A0A401JCV1"/>
<dbReference type="NCBIfam" id="TIGR01419">
    <property type="entry name" value="nitro_reg_IIA"/>
    <property type="match status" value="1"/>
</dbReference>